<keyword evidence="2" id="KW-1185">Reference proteome</keyword>
<organism evidence="2 3">
    <name type="scientific">Frankliniella occidentalis</name>
    <name type="common">Western flower thrips</name>
    <name type="synonym">Euthrips occidentalis</name>
    <dbReference type="NCBI Taxonomy" id="133901"/>
    <lineage>
        <taxon>Eukaryota</taxon>
        <taxon>Metazoa</taxon>
        <taxon>Ecdysozoa</taxon>
        <taxon>Arthropoda</taxon>
        <taxon>Hexapoda</taxon>
        <taxon>Insecta</taxon>
        <taxon>Pterygota</taxon>
        <taxon>Neoptera</taxon>
        <taxon>Paraneoptera</taxon>
        <taxon>Thysanoptera</taxon>
        <taxon>Terebrantia</taxon>
        <taxon>Thripoidea</taxon>
        <taxon>Thripidae</taxon>
        <taxon>Frankliniella</taxon>
    </lineage>
</organism>
<evidence type="ECO:0000259" key="1">
    <source>
        <dbReference type="Pfam" id="PF05699"/>
    </source>
</evidence>
<protein>
    <submittedName>
        <fullName evidence="3">Zinc finger MYM-type protein 1-like</fullName>
    </submittedName>
</protein>
<proteinExistence type="predicted"/>
<dbReference type="GeneID" id="127750695"/>
<feature type="domain" description="HAT C-terminal dimerisation" evidence="1">
    <location>
        <begin position="334"/>
        <end position="385"/>
    </location>
</feature>
<dbReference type="PANTHER" id="PTHR46289:SF17">
    <property type="entry name" value="HAT C-TERMINAL DIMERISATION DOMAIN-CONTAINING PROTEIN"/>
    <property type="match status" value="1"/>
</dbReference>
<accession>A0A9C6X4F2</accession>
<dbReference type="InterPro" id="IPR008906">
    <property type="entry name" value="HATC_C_dom"/>
</dbReference>
<dbReference type="InterPro" id="IPR012337">
    <property type="entry name" value="RNaseH-like_sf"/>
</dbReference>
<sequence length="414" mass="46876">MQPLALFVHCFNHSLNLALQDTMKGLPATREALKWVHDVGVIVHRSPKRKHALDQLRATYDEQGGPGPSSICPTRWTVRVRLITGLLSSYLSVLTFLGDLAEQNTTEIIEDGKRVNISTEARGLHDQLKKGSVYFTLLAMRDVFSPCEELGKTLQSPSYTVSGAKQAVNLTLQKLKRMRSSDDHFETLWAEMEAATEKYDLKAPTLPRRRNLPAQNEYNPAHTAAAHQFNAAKDKIRKEFFELLDLAIAEINSRFDQDDFNKLQMMETALLTHPNDWGSDSKNIEDLLENYGFNVRKLKCNLESLSDIAPGCTTVGEVAGKLTELQPQARRLFSQLEDLLILLLVVPVSAATAERTFSMMRRLKTYLRSTMGHARLNHLALLTVYKERVDMLDVRRLMQLFVNNDLRHSIFGAI</sequence>
<dbReference type="KEGG" id="foc:127750695"/>
<name>A0A9C6X4F2_FRAOC</name>
<dbReference type="AlphaFoldDB" id="A0A9C6X4F2"/>
<evidence type="ECO:0000313" key="3">
    <source>
        <dbReference type="RefSeq" id="XP_052128972.1"/>
    </source>
</evidence>
<dbReference type="OrthoDB" id="6762374at2759"/>
<dbReference type="Proteomes" id="UP000504606">
    <property type="component" value="Unplaced"/>
</dbReference>
<dbReference type="GO" id="GO:0046983">
    <property type="term" value="F:protein dimerization activity"/>
    <property type="evidence" value="ECO:0007669"/>
    <property type="project" value="InterPro"/>
</dbReference>
<dbReference type="InterPro" id="IPR052958">
    <property type="entry name" value="IFN-induced_PKR_regulator"/>
</dbReference>
<dbReference type="Pfam" id="PF05699">
    <property type="entry name" value="Dimer_Tnp_hAT"/>
    <property type="match status" value="1"/>
</dbReference>
<dbReference type="SUPFAM" id="SSF53098">
    <property type="entry name" value="Ribonuclease H-like"/>
    <property type="match status" value="1"/>
</dbReference>
<dbReference type="PANTHER" id="PTHR46289">
    <property type="entry name" value="52 KDA REPRESSOR OF THE INHIBITOR OF THE PROTEIN KINASE-LIKE PROTEIN-RELATED"/>
    <property type="match status" value="1"/>
</dbReference>
<evidence type="ECO:0000313" key="2">
    <source>
        <dbReference type="Proteomes" id="UP000504606"/>
    </source>
</evidence>
<dbReference type="RefSeq" id="XP_052128972.1">
    <property type="nucleotide sequence ID" value="XM_052273012.1"/>
</dbReference>
<gene>
    <name evidence="3" type="primary">LOC127750695</name>
</gene>
<reference evidence="3" key="1">
    <citation type="submission" date="2025-08" db="UniProtKB">
        <authorList>
            <consortium name="RefSeq"/>
        </authorList>
    </citation>
    <scope>IDENTIFICATION</scope>
    <source>
        <tissue evidence="3">Whole organism</tissue>
    </source>
</reference>